<accession>A0A919PE52</accession>
<protein>
    <submittedName>
        <fullName evidence="3">Transcription initiation protein</fullName>
    </submittedName>
</protein>
<comment type="caution">
    <text evidence="3">The sequence shown here is derived from an EMBL/GenBank/DDBJ whole genome shotgun (WGS) entry which is preliminary data.</text>
</comment>
<keyword evidence="4" id="KW-1185">Reference proteome</keyword>
<gene>
    <name evidence="3" type="ORF">Dsi01nite_005730</name>
</gene>
<dbReference type="Proteomes" id="UP000660611">
    <property type="component" value="Unassembled WGS sequence"/>
</dbReference>
<organism evidence="3 4">
    <name type="scientific">Dactylosporangium siamense</name>
    <dbReference type="NCBI Taxonomy" id="685454"/>
    <lineage>
        <taxon>Bacteria</taxon>
        <taxon>Bacillati</taxon>
        <taxon>Actinomycetota</taxon>
        <taxon>Actinomycetes</taxon>
        <taxon>Micromonosporales</taxon>
        <taxon>Micromonosporaceae</taxon>
        <taxon>Dactylosporangium</taxon>
    </lineage>
</organism>
<evidence type="ECO:0000313" key="4">
    <source>
        <dbReference type="Proteomes" id="UP000660611"/>
    </source>
</evidence>
<reference evidence="3" key="1">
    <citation type="submission" date="2021-01" db="EMBL/GenBank/DDBJ databases">
        <title>Whole genome shotgun sequence of Dactylosporangium siamense NBRC 106093.</title>
        <authorList>
            <person name="Komaki H."/>
            <person name="Tamura T."/>
        </authorList>
    </citation>
    <scope>NUCLEOTIDE SEQUENCE</scope>
    <source>
        <strain evidence="3">NBRC 106093</strain>
    </source>
</reference>
<dbReference type="PANTHER" id="PTHR35174">
    <property type="entry name" value="BLL7171 PROTEIN-RELATED"/>
    <property type="match status" value="1"/>
</dbReference>
<comment type="similarity">
    <text evidence="1">Belongs to the YciI family.</text>
</comment>
<feature type="domain" description="YCII-related" evidence="2">
    <location>
        <begin position="5"/>
        <end position="108"/>
    </location>
</feature>
<evidence type="ECO:0000313" key="3">
    <source>
        <dbReference type="EMBL" id="GIG42532.1"/>
    </source>
</evidence>
<dbReference type="InterPro" id="IPR011008">
    <property type="entry name" value="Dimeric_a/b-barrel"/>
</dbReference>
<dbReference type="PANTHER" id="PTHR35174:SF3">
    <property type="entry name" value="BLL7171 PROTEIN"/>
    <property type="match status" value="1"/>
</dbReference>
<dbReference type="Gene3D" id="3.30.70.1060">
    <property type="entry name" value="Dimeric alpha+beta barrel"/>
    <property type="match status" value="1"/>
</dbReference>
<dbReference type="AlphaFoldDB" id="A0A919PE52"/>
<dbReference type="SUPFAM" id="SSF54909">
    <property type="entry name" value="Dimeric alpha+beta barrel"/>
    <property type="match status" value="1"/>
</dbReference>
<dbReference type="InterPro" id="IPR005545">
    <property type="entry name" value="YCII"/>
</dbReference>
<name>A0A919PE52_9ACTN</name>
<dbReference type="Pfam" id="PF03795">
    <property type="entry name" value="YCII"/>
    <property type="match status" value="1"/>
</dbReference>
<proteinExistence type="inferred from homology"/>
<evidence type="ECO:0000256" key="1">
    <source>
        <dbReference type="ARBA" id="ARBA00007689"/>
    </source>
</evidence>
<sequence length="110" mass="12343">MVVKYLMLVVADGKPSEDPTGDDIVAWVTEMDNRGIRLFGNRVVSPDEATTVQVRDGEVLLTDGPYAETREQMAGFDIIECGDLDQAIEVAARHPMARHGRIEVRPFWRE</sequence>
<evidence type="ECO:0000259" key="2">
    <source>
        <dbReference type="Pfam" id="PF03795"/>
    </source>
</evidence>
<dbReference type="EMBL" id="BONQ01000014">
    <property type="protein sequence ID" value="GIG42532.1"/>
    <property type="molecule type" value="Genomic_DNA"/>
</dbReference>